<gene>
    <name evidence="4" type="ORF">EHS25_000855</name>
</gene>
<comment type="caution">
    <text evidence="4">The sequence shown here is derived from an EMBL/GenBank/DDBJ whole genome shotgun (WGS) entry which is preliminary data.</text>
</comment>
<dbReference type="InterPro" id="IPR036291">
    <property type="entry name" value="NAD(P)-bd_dom_sf"/>
</dbReference>
<organism evidence="4 5">
    <name type="scientific">Saitozyma podzolica</name>
    <dbReference type="NCBI Taxonomy" id="1890683"/>
    <lineage>
        <taxon>Eukaryota</taxon>
        <taxon>Fungi</taxon>
        <taxon>Dikarya</taxon>
        <taxon>Basidiomycota</taxon>
        <taxon>Agaricomycotina</taxon>
        <taxon>Tremellomycetes</taxon>
        <taxon>Tremellales</taxon>
        <taxon>Trimorphomycetaceae</taxon>
        <taxon>Saitozyma</taxon>
    </lineage>
</organism>
<evidence type="ECO:0000259" key="3">
    <source>
        <dbReference type="Pfam" id="PF02826"/>
    </source>
</evidence>
<dbReference type="FunFam" id="3.40.50.720:FF:000363">
    <property type="entry name" value="D-isomer specific 2-hydroxyacid dehydrogenase"/>
    <property type="match status" value="1"/>
</dbReference>
<dbReference type="PANTHER" id="PTHR43333:SF1">
    <property type="entry name" value="D-ISOMER SPECIFIC 2-HYDROXYACID DEHYDROGENASE NAD-BINDING DOMAIN-CONTAINING PROTEIN"/>
    <property type="match status" value="1"/>
</dbReference>
<name>A0A427YXF5_9TREE</name>
<evidence type="ECO:0000313" key="4">
    <source>
        <dbReference type="EMBL" id="RSH95763.1"/>
    </source>
</evidence>
<dbReference type="GO" id="GO:0051287">
    <property type="term" value="F:NAD binding"/>
    <property type="evidence" value="ECO:0007669"/>
    <property type="project" value="InterPro"/>
</dbReference>
<dbReference type="GO" id="GO:0016491">
    <property type="term" value="F:oxidoreductase activity"/>
    <property type="evidence" value="ECO:0007669"/>
    <property type="project" value="UniProtKB-KW"/>
</dbReference>
<proteinExistence type="predicted"/>
<evidence type="ECO:0000313" key="5">
    <source>
        <dbReference type="Proteomes" id="UP000279259"/>
    </source>
</evidence>
<accession>A0A427YXF5</accession>
<dbReference type="Proteomes" id="UP000279259">
    <property type="component" value="Unassembled WGS sequence"/>
</dbReference>
<keyword evidence="2" id="KW-0520">NAD</keyword>
<dbReference type="OrthoDB" id="298012at2759"/>
<dbReference type="SUPFAM" id="SSF51735">
    <property type="entry name" value="NAD(P)-binding Rossmann-fold domains"/>
    <property type="match status" value="1"/>
</dbReference>
<sequence>MPVQLDNLVVTRPIPAKSLDQLRNAFKTLHYHPDAVVPRDTCKEADVWFNPYFALPDGITLDDVPNTKLIQLDAAGANYAVNQAVFRDPRAKDQFALCTASGIHVYTIPQHVISQVINLYTLHHVQYHLMRTKAVWAERPAILEAAGVGQVDGGSKLGSRSLYGKTAGLLGYGHIGREVARLLRAFNVEVIVANSDGRARIDQGYIVPGTGDKDGVLPSAYYSTNDQASFKEFLTRCDVLIASLPSTPKTRYLLTADHLKLLPDGAVFVNVGRGDLVQSEVLLEALDAPGGLSAMALDVTDPEPLPAAHPLFTHPKVILTPHISGDMEGYVERACDLFIANVEGVRAGKPPMNQVHLNRGY</sequence>
<reference evidence="4 5" key="1">
    <citation type="submission" date="2018-11" db="EMBL/GenBank/DDBJ databases">
        <title>Genome sequence of Saitozyma podzolica DSM 27192.</title>
        <authorList>
            <person name="Aliyu H."/>
            <person name="Gorte O."/>
            <person name="Ochsenreither K."/>
        </authorList>
    </citation>
    <scope>NUCLEOTIDE SEQUENCE [LARGE SCALE GENOMIC DNA]</scope>
    <source>
        <strain evidence="4 5">DSM 27192</strain>
    </source>
</reference>
<feature type="domain" description="D-isomer specific 2-hydroxyacid dehydrogenase NAD-binding" evidence="3">
    <location>
        <begin position="155"/>
        <end position="324"/>
    </location>
</feature>
<keyword evidence="5" id="KW-1185">Reference proteome</keyword>
<dbReference type="PANTHER" id="PTHR43333">
    <property type="entry name" value="2-HACID_DH_C DOMAIN-CONTAINING PROTEIN"/>
    <property type="match status" value="1"/>
</dbReference>
<dbReference type="InterPro" id="IPR006140">
    <property type="entry name" value="D-isomer_DH_NAD-bd"/>
</dbReference>
<dbReference type="STRING" id="1890683.A0A427YXF5"/>
<dbReference type="Gene3D" id="3.40.50.720">
    <property type="entry name" value="NAD(P)-binding Rossmann-like Domain"/>
    <property type="match status" value="2"/>
</dbReference>
<dbReference type="Pfam" id="PF02826">
    <property type="entry name" value="2-Hacid_dh_C"/>
    <property type="match status" value="1"/>
</dbReference>
<evidence type="ECO:0000256" key="1">
    <source>
        <dbReference type="ARBA" id="ARBA00023002"/>
    </source>
</evidence>
<protein>
    <recommendedName>
        <fullName evidence="3">D-isomer specific 2-hydroxyacid dehydrogenase NAD-binding domain-containing protein</fullName>
    </recommendedName>
</protein>
<evidence type="ECO:0000256" key="2">
    <source>
        <dbReference type="ARBA" id="ARBA00023027"/>
    </source>
</evidence>
<dbReference type="EMBL" id="RSCD01000001">
    <property type="protein sequence ID" value="RSH95763.1"/>
    <property type="molecule type" value="Genomic_DNA"/>
</dbReference>
<dbReference type="AlphaFoldDB" id="A0A427YXF5"/>
<keyword evidence="1" id="KW-0560">Oxidoreductase</keyword>